<organism evidence="2">
    <name type="scientific">Fagus sylvatica</name>
    <name type="common">Beechnut</name>
    <dbReference type="NCBI Taxonomy" id="28930"/>
    <lineage>
        <taxon>Eukaryota</taxon>
        <taxon>Viridiplantae</taxon>
        <taxon>Streptophyta</taxon>
        <taxon>Embryophyta</taxon>
        <taxon>Tracheophyta</taxon>
        <taxon>Spermatophyta</taxon>
        <taxon>Magnoliopsida</taxon>
        <taxon>eudicotyledons</taxon>
        <taxon>Gunneridae</taxon>
        <taxon>Pentapetalae</taxon>
        <taxon>rosids</taxon>
        <taxon>fabids</taxon>
        <taxon>Fagales</taxon>
        <taxon>Fagaceae</taxon>
        <taxon>Fagus</taxon>
    </lineage>
</organism>
<dbReference type="EMBL" id="OIVN01006393">
    <property type="protein sequence ID" value="SPD32205.1"/>
    <property type="molecule type" value="Genomic_DNA"/>
</dbReference>
<feature type="compositionally biased region" description="Pro residues" evidence="1">
    <location>
        <begin position="1"/>
        <end position="13"/>
    </location>
</feature>
<feature type="region of interest" description="Disordered" evidence="1">
    <location>
        <begin position="1"/>
        <end position="28"/>
    </location>
</feature>
<name>A0A2N9J6H8_FAGSY</name>
<evidence type="ECO:0000313" key="2">
    <source>
        <dbReference type="EMBL" id="SPD32205.1"/>
    </source>
</evidence>
<gene>
    <name evidence="2" type="ORF">FSB_LOCUS60087</name>
</gene>
<sequence length="81" mass="8607">MPSPSVPVGPKSPSPSVSSSNFGRHPVEMDDETAAIVVNGDEEDAVLRGGEVIVSEEDWVGRVVVWDLMRSVLGSIRVSCV</sequence>
<proteinExistence type="predicted"/>
<dbReference type="AlphaFoldDB" id="A0A2N9J6H8"/>
<evidence type="ECO:0000256" key="1">
    <source>
        <dbReference type="SAM" id="MobiDB-lite"/>
    </source>
</evidence>
<reference evidence="2" key="1">
    <citation type="submission" date="2018-02" db="EMBL/GenBank/DDBJ databases">
        <authorList>
            <person name="Cohen D.B."/>
            <person name="Kent A.D."/>
        </authorList>
    </citation>
    <scope>NUCLEOTIDE SEQUENCE</scope>
</reference>
<accession>A0A2N9J6H8</accession>
<protein>
    <submittedName>
        <fullName evidence="2">Uncharacterized protein</fullName>
    </submittedName>
</protein>